<gene>
    <name evidence="1" type="ORF">NAES01612_LOCUS16596</name>
</gene>
<proteinExistence type="predicted"/>
<protein>
    <submittedName>
        <fullName evidence="1">Uncharacterized protein</fullName>
    </submittedName>
</protein>
<organism evidence="1">
    <name type="scientific">Paramoeba aestuarina</name>
    <dbReference type="NCBI Taxonomy" id="180227"/>
    <lineage>
        <taxon>Eukaryota</taxon>
        <taxon>Amoebozoa</taxon>
        <taxon>Discosea</taxon>
        <taxon>Flabellinia</taxon>
        <taxon>Dactylopodida</taxon>
        <taxon>Paramoebidae</taxon>
        <taxon>Paramoeba</taxon>
    </lineage>
</organism>
<sequence length="107" mass="12606">MLTIRLLVREHRVQKMHRSRSKDTETVEEAVMNFPDDRLHEGDDKDEHERASEISVCQGLGVACPCEWIEYSECLGRDVCEIDAEFFQQRELYFITDDGCLFKMLYV</sequence>
<dbReference type="AlphaFoldDB" id="A0A7S4L7L5"/>
<reference evidence="1" key="1">
    <citation type="submission" date="2021-01" db="EMBL/GenBank/DDBJ databases">
        <authorList>
            <person name="Corre E."/>
            <person name="Pelletier E."/>
            <person name="Niang G."/>
            <person name="Scheremetjew M."/>
            <person name="Finn R."/>
            <person name="Kale V."/>
            <person name="Holt S."/>
            <person name="Cochrane G."/>
            <person name="Meng A."/>
            <person name="Brown T."/>
            <person name="Cohen L."/>
        </authorList>
    </citation>
    <scope>NUCLEOTIDE SEQUENCE</scope>
    <source>
        <strain evidence="1">SoJaBio B1-5/56/2</strain>
    </source>
</reference>
<name>A0A7S4L7L5_9EUKA</name>
<dbReference type="EMBL" id="HBKR01025320">
    <property type="protein sequence ID" value="CAE2317469.1"/>
    <property type="molecule type" value="Transcribed_RNA"/>
</dbReference>
<evidence type="ECO:0000313" key="1">
    <source>
        <dbReference type="EMBL" id="CAE2317469.1"/>
    </source>
</evidence>
<accession>A0A7S4L7L5</accession>